<keyword evidence="4" id="KW-1185">Reference proteome</keyword>
<protein>
    <recommendedName>
        <fullName evidence="2">Guanylate kinase-like domain-containing protein</fullName>
    </recommendedName>
</protein>
<gene>
    <name evidence="3" type="ORF">PFISCL1PPCAC_13650</name>
</gene>
<feature type="non-terminal residue" evidence="3">
    <location>
        <position position="446"/>
    </location>
</feature>
<comment type="caution">
    <text evidence="3">The sequence shown here is derived from an EMBL/GenBank/DDBJ whole genome shotgun (WGS) entry which is preliminary data.</text>
</comment>
<evidence type="ECO:0000256" key="1">
    <source>
        <dbReference type="SAM" id="MobiDB-lite"/>
    </source>
</evidence>
<dbReference type="InterPro" id="IPR008144">
    <property type="entry name" value="Guanylate_kin-like_dom"/>
</dbReference>
<sequence length="446" mass="49995">MSEEELNQLRANADSLAGCLHSLLQKIETMEKGKGEKEQRSGAESPLTIQTDAQESIKEIRSDEGVKRIITRKIVKTRSIHAVTLDSSSLLSLHHSPNHHPVAREVTMQAKQLQLLKVAVYQSRLIVIGVEPRTALDIAAGDIIREVDGRVLFSDSQLRALNGQITLTLQPAQVYEAPPNFYRLFQAYEDRDSTFSVKGGEVVQVLSEGKEVLNVRSVTDPSAVGRIPMAIERERVTMVSPFGRGVVALVGASAVGRRTIKTLMLQYAPQLFATAVPVTSREPKPGEQEGREYHFWRKENILEKIRDHEMIEWGDLDNQLYGTWAGEVKDVVESGRLCILDCAPQALPYLYNSSFKPFVVHIRAPELEEAVQLEQLRPKIRSKEELEKSEKDAEHIATTYAKYIHLTLVNRNTDVTFKKLLSALEDLRSNSQYMPANWSDLSSAGS</sequence>
<evidence type="ECO:0000259" key="2">
    <source>
        <dbReference type="PROSITE" id="PS50052"/>
    </source>
</evidence>
<reference evidence="3" key="1">
    <citation type="submission" date="2023-10" db="EMBL/GenBank/DDBJ databases">
        <title>Genome assembly of Pristionchus species.</title>
        <authorList>
            <person name="Yoshida K."/>
            <person name="Sommer R.J."/>
        </authorList>
    </citation>
    <scope>NUCLEOTIDE SEQUENCE</scope>
    <source>
        <strain evidence="3">RS5133</strain>
    </source>
</reference>
<organism evidence="3 4">
    <name type="scientific">Pristionchus fissidentatus</name>
    <dbReference type="NCBI Taxonomy" id="1538716"/>
    <lineage>
        <taxon>Eukaryota</taxon>
        <taxon>Metazoa</taxon>
        <taxon>Ecdysozoa</taxon>
        <taxon>Nematoda</taxon>
        <taxon>Chromadorea</taxon>
        <taxon>Rhabditida</taxon>
        <taxon>Rhabditina</taxon>
        <taxon>Diplogasteromorpha</taxon>
        <taxon>Diplogasteroidea</taxon>
        <taxon>Neodiplogasteridae</taxon>
        <taxon>Pristionchus</taxon>
    </lineage>
</organism>
<proteinExistence type="predicted"/>
<feature type="domain" description="Guanylate kinase-like" evidence="2">
    <location>
        <begin position="244"/>
        <end position="425"/>
    </location>
</feature>
<dbReference type="InterPro" id="IPR050716">
    <property type="entry name" value="MAGUK"/>
</dbReference>
<evidence type="ECO:0000313" key="3">
    <source>
        <dbReference type="EMBL" id="GMT22353.1"/>
    </source>
</evidence>
<dbReference type="Pfam" id="PF00625">
    <property type="entry name" value="Guanylate_kin"/>
    <property type="match status" value="1"/>
</dbReference>
<accession>A0AAV5VSC0</accession>
<dbReference type="InterPro" id="IPR008145">
    <property type="entry name" value="GK/Ca_channel_bsu"/>
</dbReference>
<name>A0AAV5VSC0_9BILA</name>
<dbReference type="AlphaFoldDB" id="A0AAV5VSC0"/>
<dbReference type="InterPro" id="IPR027417">
    <property type="entry name" value="P-loop_NTPase"/>
</dbReference>
<dbReference type="PROSITE" id="PS50052">
    <property type="entry name" value="GUANYLATE_KINASE_2"/>
    <property type="match status" value="1"/>
</dbReference>
<dbReference type="Gene3D" id="3.40.50.300">
    <property type="entry name" value="P-loop containing nucleotide triphosphate hydrolases"/>
    <property type="match status" value="1"/>
</dbReference>
<dbReference type="SUPFAM" id="SSF52540">
    <property type="entry name" value="P-loop containing nucleoside triphosphate hydrolases"/>
    <property type="match status" value="1"/>
</dbReference>
<feature type="region of interest" description="Disordered" evidence="1">
    <location>
        <begin position="31"/>
        <end position="53"/>
    </location>
</feature>
<dbReference type="EMBL" id="BTSY01000004">
    <property type="protein sequence ID" value="GMT22353.1"/>
    <property type="molecule type" value="Genomic_DNA"/>
</dbReference>
<feature type="compositionally biased region" description="Basic and acidic residues" evidence="1">
    <location>
        <begin position="31"/>
        <end position="41"/>
    </location>
</feature>
<dbReference type="PANTHER" id="PTHR23122">
    <property type="entry name" value="MEMBRANE-ASSOCIATED GUANYLATE KINASE MAGUK"/>
    <property type="match status" value="1"/>
</dbReference>
<evidence type="ECO:0000313" key="4">
    <source>
        <dbReference type="Proteomes" id="UP001432322"/>
    </source>
</evidence>
<dbReference type="Proteomes" id="UP001432322">
    <property type="component" value="Unassembled WGS sequence"/>
</dbReference>
<dbReference type="SMART" id="SM00072">
    <property type="entry name" value="GuKc"/>
    <property type="match status" value="1"/>
</dbReference>